<dbReference type="SMART" id="SM00233">
    <property type="entry name" value="PH"/>
    <property type="match status" value="1"/>
</dbReference>
<dbReference type="Gene3D" id="1.20.900.10">
    <property type="entry name" value="Dbl homology (DH) domain"/>
    <property type="match status" value="1"/>
</dbReference>
<organism evidence="4">
    <name type="scientific">Pundamilia nyererei</name>
    <dbReference type="NCBI Taxonomy" id="303518"/>
    <lineage>
        <taxon>Eukaryota</taxon>
        <taxon>Metazoa</taxon>
        <taxon>Chordata</taxon>
        <taxon>Craniata</taxon>
        <taxon>Vertebrata</taxon>
        <taxon>Euteleostomi</taxon>
        <taxon>Actinopterygii</taxon>
        <taxon>Neopterygii</taxon>
        <taxon>Teleostei</taxon>
        <taxon>Neoteleostei</taxon>
        <taxon>Acanthomorphata</taxon>
        <taxon>Ovalentaria</taxon>
        <taxon>Cichlomorphae</taxon>
        <taxon>Cichliformes</taxon>
        <taxon>Cichlidae</taxon>
        <taxon>African cichlids</taxon>
        <taxon>Pseudocrenilabrinae</taxon>
        <taxon>Haplochromini</taxon>
        <taxon>Pundamilia</taxon>
    </lineage>
</organism>
<feature type="domain" description="DH" evidence="3">
    <location>
        <begin position="115"/>
        <end position="273"/>
    </location>
</feature>
<protein>
    <submittedName>
        <fullName evidence="4">Uncharacterized protein</fullName>
    </submittedName>
</protein>
<dbReference type="SMART" id="SM00325">
    <property type="entry name" value="RhoGEF"/>
    <property type="match status" value="1"/>
</dbReference>
<proteinExistence type="predicted"/>
<feature type="region of interest" description="Disordered" evidence="1">
    <location>
        <begin position="527"/>
        <end position="547"/>
    </location>
</feature>
<reference evidence="4" key="1">
    <citation type="submission" date="2023-09" db="UniProtKB">
        <authorList>
            <consortium name="Ensembl"/>
        </authorList>
    </citation>
    <scope>IDENTIFICATION</scope>
</reference>
<accession>A0A3B4FDP1</accession>
<dbReference type="PROSITE" id="PS50003">
    <property type="entry name" value="PH_DOMAIN"/>
    <property type="match status" value="1"/>
</dbReference>
<feature type="compositionally biased region" description="Low complexity" evidence="1">
    <location>
        <begin position="479"/>
        <end position="504"/>
    </location>
</feature>
<dbReference type="STRING" id="303518.ENSPNYP00000007251"/>
<dbReference type="InterPro" id="IPR000219">
    <property type="entry name" value="DH_dom"/>
</dbReference>
<evidence type="ECO:0000259" key="2">
    <source>
        <dbReference type="PROSITE" id="PS50003"/>
    </source>
</evidence>
<dbReference type="PROSITE" id="PS50010">
    <property type="entry name" value="DH_2"/>
    <property type="match status" value="1"/>
</dbReference>
<dbReference type="PANTHER" id="PTHR45845:SF2">
    <property type="entry name" value="RIKEN CDNA D630003M21 GENE"/>
    <property type="match status" value="1"/>
</dbReference>
<dbReference type="SUPFAM" id="SSF50729">
    <property type="entry name" value="PH domain-like"/>
    <property type="match status" value="1"/>
</dbReference>
<dbReference type="InterPro" id="IPR055251">
    <property type="entry name" value="SOS1_NGEF_PH"/>
</dbReference>
<feature type="domain" description="PH" evidence="2">
    <location>
        <begin position="285"/>
        <end position="392"/>
    </location>
</feature>
<evidence type="ECO:0000259" key="3">
    <source>
        <dbReference type="PROSITE" id="PS50010"/>
    </source>
</evidence>
<evidence type="ECO:0000256" key="1">
    <source>
        <dbReference type="SAM" id="MobiDB-lite"/>
    </source>
</evidence>
<dbReference type="AlphaFoldDB" id="A0A3B4FDP1"/>
<evidence type="ECO:0000313" key="4">
    <source>
        <dbReference type="Ensembl" id="ENSPNYP00000007251.1"/>
    </source>
</evidence>
<dbReference type="CDD" id="cd13242">
    <property type="entry name" value="PH_puratrophin-1"/>
    <property type="match status" value="1"/>
</dbReference>
<dbReference type="Gene3D" id="2.30.29.30">
    <property type="entry name" value="Pleckstrin-homology domain (PH domain)/Phosphotyrosine-binding domain (PTB)"/>
    <property type="match status" value="1"/>
</dbReference>
<dbReference type="GeneTree" id="ENSGT00940000165533"/>
<dbReference type="PANTHER" id="PTHR45845">
    <property type="entry name" value="RHO GUANINE NUCLEOTIDE EXCHANGE FACTOR-RELATED"/>
    <property type="match status" value="1"/>
</dbReference>
<feature type="region of interest" description="Disordered" evidence="1">
    <location>
        <begin position="66"/>
        <end position="87"/>
    </location>
</feature>
<feature type="compositionally biased region" description="Polar residues" evidence="1">
    <location>
        <begin position="538"/>
        <end position="547"/>
    </location>
</feature>
<dbReference type="InterPro" id="IPR052231">
    <property type="entry name" value="Rho_GEF_signaling-related"/>
</dbReference>
<name>A0A3B4FDP1_9CICH</name>
<sequence>MYEQRLGGEFSTPHFQAVKAKACALGSGASAAMRVWNAAWAQCREVRQHLKEMQKKKKYIDKNQIQKTTAAKSPGEHGEMEKEEKGSVIAEAEHSLTPQLSTTHLGFISCMWNRKVRRIMEELLSTEREYVKALGYVREHYFPELEREDVPQDLRGQRGSIFGNLEKLHDFHRHYFLNEESFALYALYSKNKPQSDSLLINHGQAFFKQKQLKLGDKMDLWSYLLKPVQRISKYSLLLQDMMRECDPGQIREIAELKAALEVIHFQLRHGNNLLAMDAIHHCDVNLKEQGQLIRQDEFLVTFRKKKCFRHIFLFQELILFSKTRKTDIGNDTYIYKQSFKTSDIGMTQNTGDTGLCFEIWFRKRKSQDTYTLQAASREVKEAWARDLERILWEQAIHNREVRLQERVFLGIGNKPFMDIQPSEAAINDRAIDYVLMGRGEYLMFLNKFVTSQTLTPFLVAENRGLFSVGSCASRDELPGGRPKSAGSRSSSSSSSSSGRGSLSPVGYLCGPKQKVIAGVLGRYASPPGALEEDDLDQESGSQHLLCE</sequence>
<dbReference type="GO" id="GO:0005085">
    <property type="term" value="F:guanyl-nucleotide exchange factor activity"/>
    <property type="evidence" value="ECO:0007669"/>
    <property type="project" value="InterPro"/>
</dbReference>
<dbReference type="InterPro" id="IPR001849">
    <property type="entry name" value="PH_domain"/>
</dbReference>
<dbReference type="Pfam" id="PF22697">
    <property type="entry name" value="SOS1_NGEF_PH"/>
    <property type="match status" value="1"/>
</dbReference>
<dbReference type="SUPFAM" id="SSF48065">
    <property type="entry name" value="DBL homology domain (DH-domain)"/>
    <property type="match status" value="1"/>
</dbReference>
<dbReference type="Pfam" id="PF00621">
    <property type="entry name" value="RhoGEF"/>
    <property type="match status" value="1"/>
</dbReference>
<dbReference type="CDD" id="cd00160">
    <property type="entry name" value="RhoGEF"/>
    <property type="match status" value="1"/>
</dbReference>
<feature type="region of interest" description="Disordered" evidence="1">
    <location>
        <begin position="474"/>
        <end position="505"/>
    </location>
</feature>
<dbReference type="Ensembl" id="ENSPNYT00000007428.1">
    <property type="protein sequence ID" value="ENSPNYP00000007251.1"/>
    <property type="gene ID" value="ENSPNYG00000005516.1"/>
</dbReference>
<feature type="compositionally biased region" description="Basic and acidic residues" evidence="1">
    <location>
        <begin position="74"/>
        <end position="87"/>
    </location>
</feature>
<dbReference type="InterPro" id="IPR035899">
    <property type="entry name" value="DBL_dom_sf"/>
</dbReference>
<dbReference type="InterPro" id="IPR011993">
    <property type="entry name" value="PH-like_dom_sf"/>
</dbReference>